<gene>
    <name evidence="3" type="ORF">SEMRO_1683_G290900.1</name>
</gene>
<evidence type="ECO:0008006" key="5">
    <source>
        <dbReference type="Google" id="ProtNLM"/>
    </source>
</evidence>
<feature type="region of interest" description="Disordered" evidence="2">
    <location>
        <begin position="18"/>
        <end position="49"/>
    </location>
</feature>
<evidence type="ECO:0000256" key="1">
    <source>
        <dbReference type="SAM" id="Coils"/>
    </source>
</evidence>
<feature type="region of interest" description="Disordered" evidence="2">
    <location>
        <begin position="532"/>
        <end position="573"/>
    </location>
</feature>
<feature type="region of interest" description="Disordered" evidence="2">
    <location>
        <begin position="448"/>
        <end position="486"/>
    </location>
</feature>
<accession>A0A9N8ERK4</accession>
<organism evidence="3 4">
    <name type="scientific">Seminavis robusta</name>
    <dbReference type="NCBI Taxonomy" id="568900"/>
    <lineage>
        <taxon>Eukaryota</taxon>
        <taxon>Sar</taxon>
        <taxon>Stramenopiles</taxon>
        <taxon>Ochrophyta</taxon>
        <taxon>Bacillariophyta</taxon>
        <taxon>Bacillariophyceae</taxon>
        <taxon>Bacillariophycidae</taxon>
        <taxon>Naviculales</taxon>
        <taxon>Naviculaceae</taxon>
        <taxon>Seminavis</taxon>
    </lineage>
</organism>
<feature type="compositionally biased region" description="Low complexity" evidence="2">
    <location>
        <begin position="615"/>
        <end position="647"/>
    </location>
</feature>
<keyword evidence="4" id="KW-1185">Reference proteome</keyword>
<proteinExistence type="predicted"/>
<keyword evidence="1" id="KW-0175">Coiled coil</keyword>
<feature type="compositionally biased region" description="Basic and acidic residues" evidence="2">
    <location>
        <begin position="18"/>
        <end position="28"/>
    </location>
</feature>
<feature type="coiled-coil region" evidence="1">
    <location>
        <begin position="366"/>
        <end position="393"/>
    </location>
</feature>
<feature type="region of interest" description="Disordered" evidence="2">
    <location>
        <begin position="615"/>
        <end position="667"/>
    </location>
</feature>
<dbReference type="EMBL" id="CAICTM010001681">
    <property type="protein sequence ID" value="CAB9525483.1"/>
    <property type="molecule type" value="Genomic_DNA"/>
</dbReference>
<reference evidence="3" key="1">
    <citation type="submission" date="2020-06" db="EMBL/GenBank/DDBJ databases">
        <authorList>
            <consortium name="Plant Systems Biology data submission"/>
        </authorList>
    </citation>
    <scope>NUCLEOTIDE SEQUENCE</scope>
    <source>
        <strain evidence="3">D6</strain>
    </source>
</reference>
<feature type="compositionally biased region" description="Low complexity" evidence="2">
    <location>
        <begin position="448"/>
        <end position="484"/>
    </location>
</feature>
<comment type="caution">
    <text evidence="3">The sequence shown here is derived from an EMBL/GenBank/DDBJ whole genome shotgun (WGS) entry which is preliminary data.</text>
</comment>
<sequence>MKRLLKIKEFFHLKRRALTEKQSSDRPAKRPRKTSTKDDDDDSSTTSAARSSSYDTFLKLFENEVGKDIVWWLPGRLGEAFAMNQERFEKELLKEHFDGYTLTGFLDNFKRWGFAPMNIPSLSGRVLTFERGSPAGTFGARHQPEGSNSRDTGSSGRPLLVYGQSALPQLVYGNLASVLPLQNQGATPNLMAPLTLGGVAVTANSEALAAQLSSLQAQQQQLQQIGYVSQQEISQTYFALLWQELQRQLSVLFLMQSQSADPQQPAARSEIAEVASLLHQHQIQQQMAAAQFYQAALAEPNRISASTDPETIVRELNELRQQQLSNLTYQIVALVAASLEHQNENPPQQARDSSSVFHKILVKYLLALVLLQLQQQQQNLEFLRQEKTNVLAMIRSLRGTAAGASGTGGVTSAIGASGSTAAAGSSSASLEATATAVLTGASGVTPANGASGSSAAGASTGTSTTAATGAGAAPTAQSGSSSSSLLDALRSGSVGANEMALLAAATGTNGLTPATVASVQASLRGMIASTSQMEPPRAAAGAPNAQQDSSTIHNGAQGASTASPSSNRSVQEPITSEQMPHMLAEAAMLSLSRAHQLLAEAALLIPFTIPQNQQQQQQSGTFLPNQNNIPAANMPPAAAGAGPQENPFSGVGPSTSGAASTRTTAAR</sequence>
<feature type="compositionally biased region" description="Polar residues" evidence="2">
    <location>
        <begin position="145"/>
        <end position="155"/>
    </location>
</feature>
<evidence type="ECO:0000313" key="4">
    <source>
        <dbReference type="Proteomes" id="UP001153069"/>
    </source>
</evidence>
<evidence type="ECO:0000313" key="3">
    <source>
        <dbReference type="EMBL" id="CAB9525483.1"/>
    </source>
</evidence>
<evidence type="ECO:0000256" key="2">
    <source>
        <dbReference type="SAM" id="MobiDB-lite"/>
    </source>
</evidence>
<dbReference type="AlphaFoldDB" id="A0A9N8ERK4"/>
<protein>
    <recommendedName>
        <fullName evidence="5">HSF-type DNA-binding domain-containing protein</fullName>
    </recommendedName>
</protein>
<feature type="region of interest" description="Disordered" evidence="2">
    <location>
        <begin position="134"/>
        <end position="155"/>
    </location>
</feature>
<dbReference type="Proteomes" id="UP001153069">
    <property type="component" value="Unassembled WGS sequence"/>
</dbReference>
<name>A0A9N8ERK4_9STRA</name>
<feature type="compositionally biased region" description="Polar residues" evidence="2">
    <location>
        <begin position="544"/>
        <end position="573"/>
    </location>
</feature>
<feature type="compositionally biased region" description="Low complexity" evidence="2">
    <location>
        <begin position="654"/>
        <end position="667"/>
    </location>
</feature>